<gene>
    <name evidence="1" type="ORF">US42_C0017G0015</name>
</gene>
<organism evidence="1 2">
    <name type="scientific">Candidatus Magasanikbacteria bacterium GW2011_GWC2_37_14</name>
    <dbReference type="NCBI Taxonomy" id="1619046"/>
    <lineage>
        <taxon>Bacteria</taxon>
        <taxon>Candidatus Magasanikiibacteriota</taxon>
    </lineage>
</organism>
<proteinExistence type="predicted"/>
<dbReference type="STRING" id="1619046.US42_C0017G0015"/>
<keyword evidence="1" id="KW-0689">Ribosomal protein</keyword>
<accession>A0A0G0IS40</accession>
<dbReference type="NCBIfam" id="TIGR02436">
    <property type="entry name" value="four helix bundle protein"/>
    <property type="match status" value="1"/>
</dbReference>
<dbReference type="Pfam" id="PF05635">
    <property type="entry name" value="23S_rRNA_IVP"/>
    <property type="match status" value="1"/>
</dbReference>
<name>A0A0G0IS40_9BACT</name>
<dbReference type="InterPro" id="IPR012657">
    <property type="entry name" value="23S_rRNA-intervening_sequence"/>
</dbReference>
<evidence type="ECO:0000313" key="2">
    <source>
        <dbReference type="Proteomes" id="UP000034849"/>
    </source>
</evidence>
<sequence length="119" mass="14112">MVYRFENLETWKLARGFVNLIYSTTKLFPKEELFSLTNQIRRAALSIMLNITEGSDRQSDIEYIRFLRIAYTSLEEVIAGCYIAKDQNYLEINKFTEIYSRSELLGKKIHSLINYLKRQ</sequence>
<keyword evidence="1" id="KW-0687">Ribonucleoprotein</keyword>
<dbReference type="InterPro" id="IPR036583">
    <property type="entry name" value="23S_rRNA_IVS_sf"/>
</dbReference>
<dbReference type="Proteomes" id="UP000034849">
    <property type="component" value="Unassembled WGS sequence"/>
</dbReference>
<dbReference type="PANTHER" id="PTHR38471">
    <property type="entry name" value="FOUR HELIX BUNDLE PROTEIN"/>
    <property type="match status" value="1"/>
</dbReference>
<dbReference type="PANTHER" id="PTHR38471:SF2">
    <property type="entry name" value="FOUR HELIX BUNDLE PROTEIN"/>
    <property type="match status" value="1"/>
</dbReference>
<dbReference type="GO" id="GO:0005840">
    <property type="term" value="C:ribosome"/>
    <property type="evidence" value="ECO:0007669"/>
    <property type="project" value="UniProtKB-KW"/>
</dbReference>
<protein>
    <submittedName>
        <fullName evidence="1">S23 ribosomal protein</fullName>
    </submittedName>
</protein>
<dbReference type="EMBL" id="LBSX01000017">
    <property type="protein sequence ID" value="KKQ26994.1"/>
    <property type="molecule type" value="Genomic_DNA"/>
</dbReference>
<dbReference type="SUPFAM" id="SSF158446">
    <property type="entry name" value="IVS-encoded protein-like"/>
    <property type="match status" value="1"/>
</dbReference>
<dbReference type="CDD" id="cd16377">
    <property type="entry name" value="23S_rRNA_IVP_like"/>
    <property type="match status" value="1"/>
</dbReference>
<dbReference type="AlphaFoldDB" id="A0A0G0IS40"/>
<reference evidence="1 2" key="1">
    <citation type="journal article" date="2015" name="Nature">
        <title>rRNA introns, odd ribosomes, and small enigmatic genomes across a large radiation of phyla.</title>
        <authorList>
            <person name="Brown C.T."/>
            <person name="Hug L.A."/>
            <person name="Thomas B.C."/>
            <person name="Sharon I."/>
            <person name="Castelle C.J."/>
            <person name="Singh A."/>
            <person name="Wilkins M.J."/>
            <person name="Williams K.H."/>
            <person name="Banfield J.F."/>
        </authorList>
    </citation>
    <scope>NUCLEOTIDE SEQUENCE [LARGE SCALE GENOMIC DNA]</scope>
</reference>
<evidence type="ECO:0000313" key="1">
    <source>
        <dbReference type="EMBL" id="KKQ26994.1"/>
    </source>
</evidence>
<dbReference type="Gene3D" id="1.20.1440.60">
    <property type="entry name" value="23S rRNA-intervening sequence"/>
    <property type="match status" value="1"/>
</dbReference>
<comment type="caution">
    <text evidence="1">The sequence shown here is derived from an EMBL/GenBank/DDBJ whole genome shotgun (WGS) entry which is preliminary data.</text>
</comment>